<keyword evidence="4" id="KW-1185">Reference proteome</keyword>
<accession>A0A812UDI0</accession>
<keyword evidence="1" id="KW-0175">Coiled coil</keyword>
<dbReference type="Proteomes" id="UP000604046">
    <property type="component" value="Unassembled WGS sequence"/>
</dbReference>
<gene>
    <name evidence="3" type="ORF">SNAT2548_LOCUS32128</name>
</gene>
<evidence type="ECO:0000256" key="2">
    <source>
        <dbReference type="SAM" id="MobiDB-lite"/>
    </source>
</evidence>
<dbReference type="AlphaFoldDB" id="A0A812UDI0"/>
<feature type="coiled-coil region" evidence="1">
    <location>
        <begin position="326"/>
        <end position="353"/>
    </location>
</feature>
<evidence type="ECO:0000313" key="3">
    <source>
        <dbReference type="EMBL" id="CAE7566641.1"/>
    </source>
</evidence>
<evidence type="ECO:0000256" key="1">
    <source>
        <dbReference type="SAM" id="Coils"/>
    </source>
</evidence>
<organism evidence="3 4">
    <name type="scientific">Symbiodinium natans</name>
    <dbReference type="NCBI Taxonomy" id="878477"/>
    <lineage>
        <taxon>Eukaryota</taxon>
        <taxon>Sar</taxon>
        <taxon>Alveolata</taxon>
        <taxon>Dinophyceae</taxon>
        <taxon>Suessiales</taxon>
        <taxon>Symbiodiniaceae</taxon>
        <taxon>Symbiodinium</taxon>
    </lineage>
</organism>
<name>A0A812UDI0_9DINO</name>
<proteinExistence type="predicted"/>
<feature type="region of interest" description="Disordered" evidence="2">
    <location>
        <begin position="145"/>
        <end position="166"/>
    </location>
</feature>
<dbReference type="EMBL" id="CAJNDS010002694">
    <property type="protein sequence ID" value="CAE7566641.1"/>
    <property type="molecule type" value="Genomic_DNA"/>
</dbReference>
<protein>
    <submittedName>
        <fullName evidence="3">Uncharacterized protein</fullName>
    </submittedName>
</protein>
<sequence>MDIYWAEFESTFDSLIRGVSLNTKLMSSGWSKSPTVAMKKCVHLEARKLRGTLSGSSESEIKPTATALITKELLKKKFWVIHMRVTQDDIKAGLWSVRNSAEVVPQVPIYMVRHEDARHKWIHMFSANVKVGLFTFQVREESREALQAGGPEQISNPEGSESDKPQPETVSCFFVLGKECATLEEAIDSIQQEQGDVIEHLLKNGSKLYNMHYSMEEERVRTVENKRHPVFYDLNIVTRMAYHRGKDPSWVLHATWPLTPASRNGTTTEGDKVILYSGTLRENLFQHAMIQDLGQFLRQCHSLDCIKCSVVADGECNKEFKTLVRHRSLEEEIADLEDELMQKRRRLAESQQLAEK</sequence>
<reference evidence="3" key="1">
    <citation type="submission" date="2021-02" db="EMBL/GenBank/DDBJ databases">
        <authorList>
            <person name="Dougan E. K."/>
            <person name="Rhodes N."/>
            <person name="Thang M."/>
            <person name="Chan C."/>
        </authorList>
    </citation>
    <scope>NUCLEOTIDE SEQUENCE</scope>
</reference>
<comment type="caution">
    <text evidence="3">The sequence shown here is derived from an EMBL/GenBank/DDBJ whole genome shotgun (WGS) entry which is preliminary data.</text>
</comment>
<evidence type="ECO:0000313" key="4">
    <source>
        <dbReference type="Proteomes" id="UP000604046"/>
    </source>
</evidence>